<dbReference type="Pfam" id="PF01182">
    <property type="entry name" value="Glucosamine_iso"/>
    <property type="match status" value="1"/>
</dbReference>
<reference evidence="2" key="1">
    <citation type="submission" date="2021-04" db="EMBL/GenBank/DDBJ databases">
        <authorList>
            <person name="Rodrigo-Torres L."/>
            <person name="Arahal R. D."/>
            <person name="Lucena T."/>
        </authorList>
    </citation>
    <scope>NUCLEOTIDE SEQUENCE</scope>
    <source>
        <strain evidence="2">CECT 9275</strain>
    </source>
</reference>
<dbReference type="InterPro" id="IPR006148">
    <property type="entry name" value="Glc/Gal-6P_isomerase"/>
</dbReference>
<keyword evidence="2" id="KW-0378">Hydrolase</keyword>
<organism evidence="2 3">
    <name type="scientific">Dyadobacter helix</name>
    <dbReference type="NCBI Taxonomy" id="2822344"/>
    <lineage>
        <taxon>Bacteria</taxon>
        <taxon>Pseudomonadati</taxon>
        <taxon>Bacteroidota</taxon>
        <taxon>Cytophagia</taxon>
        <taxon>Cytophagales</taxon>
        <taxon>Spirosomataceae</taxon>
        <taxon>Dyadobacter</taxon>
    </lineage>
</organism>
<dbReference type="SUPFAM" id="SSF100950">
    <property type="entry name" value="NagB/RpiA/CoA transferase-like"/>
    <property type="match status" value="1"/>
</dbReference>
<dbReference type="AlphaFoldDB" id="A0A916N425"/>
<sequence length="251" mass="27878">MKVIISKDKQALGKEAGLYAGELIRDIIAEKGHANIILATGTSQFETLNQLIEDTGIDWSKVTMFHLDEYIGMPVTHPASFRKYLNERFLAKVPSLAASYLINGETDVEQEVAKLGEIISQHPIDVALVGIGENGHLAFNDPPADFDTEEPYLIVNLDEPCRRQQMGEGWFGSLEEVPLQAISMSVRQIMKSKHIICSVPDERKAIAVKNSLEKEVSNLYPASILQLHASCTFFLDKSSASMLQEDMSEIK</sequence>
<comment type="caution">
    <text evidence="2">The sequence shown here is derived from an EMBL/GenBank/DDBJ whole genome shotgun (WGS) entry which is preliminary data.</text>
</comment>
<accession>A0A916N425</accession>
<dbReference type="InterPro" id="IPR018321">
    <property type="entry name" value="Glucosamine6P_isomerase_CS"/>
</dbReference>
<dbReference type="Proteomes" id="UP000680038">
    <property type="component" value="Unassembled WGS sequence"/>
</dbReference>
<dbReference type="GO" id="GO:0019262">
    <property type="term" value="P:N-acetylneuraminate catabolic process"/>
    <property type="evidence" value="ECO:0007669"/>
    <property type="project" value="TreeGrafter"/>
</dbReference>
<dbReference type="GO" id="GO:0006043">
    <property type="term" value="P:glucosamine catabolic process"/>
    <property type="evidence" value="ECO:0007669"/>
    <property type="project" value="TreeGrafter"/>
</dbReference>
<feature type="domain" description="Glucosamine/galactosamine-6-phosphate isomerase" evidence="1">
    <location>
        <begin position="8"/>
        <end position="228"/>
    </location>
</feature>
<dbReference type="PANTHER" id="PTHR11280">
    <property type="entry name" value="GLUCOSAMINE-6-PHOSPHATE ISOMERASE"/>
    <property type="match status" value="1"/>
</dbReference>
<dbReference type="RefSeq" id="WP_215237093.1">
    <property type="nucleotide sequence ID" value="NZ_CAJRAF010000001.1"/>
</dbReference>
<protein>
    <submittedName>
        <fullName evidence="2">Glucosamine-6-phosphate deaminase 1</fullName>
        <ecNumber evidence="2">3.5.99.6</ecNumber>
    </submittedName>
</protein>
<dbReference type="GO" id="GO:0006046">
    <property type="term" value="P:N-acetylglucosamine catabolic process"/>
    <property type="evidence" value="ECO:0007669"/>
    <property type="project" value="TreeGrafter"/>
</dbReference>
<name>A0A916N425_9BACT</name>
<dbReference type="InterPro" id="IPR037171">
    <property type="entry name" value="NagB/RpiA_transferase-like"/>
</dbReference>
<evidence type="ECO:0000313" key="3">
    <source>
        <dbReference type="Proteomes" id="UP000680038"/>
    </source>
</evidence>
<proteinExistence type="predicted"/>
<evidence type="ECO:0000313" key="2">
    <source>
        <dbReference type="EMBL" id="CAG4989504.1"/>
    </source>
</evidence>
<dbReference type="PANTHER" id="PTHR11280:SF6">
    <property type="entry name" value="GLUCOSAMINE-6-PHOSPHATE ISOMERASE NAGB"/>
    <property type="match status" value="1"/>
</dbReference>
<dbReference type="GO" id="GO:0004342">
    <property type="term" value="F:glucosamine-6-phosphate deaminase activity"/>
    <property type="evidence" value="ECO:0007669"/>
    <property type="project" value="UniProtKB-EC"/>
</dbReference>
<dbReference type="GO" id="GO:0005737">
    <property type="term" value="C:cytoplasm"/>
    <property type="evidence" value="ECO:0007669"/>
    <property type="project" value="TreeGrafter"/>
</dbReference>
<dbReference type="EMBL" id="CAJRAF010000001">
    <property type="protein sequence ID" value="CAG4989504.1"/>
    <property type="molecule type" value="Genomic_DNA"/>
</dbReference>
<keyword evidence="3" id="KW-1185">Reference proteome</keyword>
<dbReference type="GO" id="GO:0005975">
    <property type="term" value="P:carbohydrate metabolic process"/>
    <property type="evidence" value="ECO:0007669"/>
    <property type="project" value="InterPro"/>
</dbReference>
<dbReference type="InterPro" id="IPR004547">
    <property type="entry name" value="Glucosamine6P_isomerase"/>
</dbReference>
<dbReference type="CDD" id="cd01399">
    <property type="entry name" value="GlcN6P_deaminase"/>
    <property type="match status" value="1"/>
</dbReference>
<evidence type="ECO:0000259" key="1">
    <source>
        <dbReference type="Pfam" id="PF01182"/>
    </source>
</evidence>
<gene>
    <name evidence="2" type="primary">nagB_1</name>
    <name evidence="2" type="ORF">DYBT9275_00304</name>
</gene>
<dbReference type="PROSITE" id="PS01161">
    <property type="entry name" value="GLC_GALNAC_ISOMERASE"/>
    <property type="match status" value="1"/>
</dbReference>
<dbReference type="EC" id="3.5.99.6" evidence="2"/>
<dbReference type="Gene3D" id="3.40.50.1360">
    <property type="match status" value="1"/>
</dbReference>
<dbReference type="GO" id="GO:0042802">
    <property type="term" value="F:identical protein binding"/>
    <property type="evidence" value="ECO:0007669"/>
    <property type="project" value="TreeGrafter"/>
</dbReference>